<evidence type="ECO:0000313" key="2">
    <source>
        <dbReference type="Proteomes" id="UP000005336"/>
    </source>
</evidence>
<dbReference type="EMBL" id="AGAZ01000077">
    <property type="protein sequence ID" value="EGZ44247.1"/>
    <property type="molecule type" value="Genomic_DNA"/>
</dbReference>
<keyword evidence="2" id="KW-1185">Reference proteome</keyword>
<protein>
    <submittedName>
        <fullName evidence="1">LysR family transcriptional regulator</fullName>
    </submittedName>
</protein>
<dbReference type="Gene3D" id="3.40.190.10">
    <property type="entry name" value="Periplasmic binding protein-like II"/>
    <property type="match status" value="2"/>
</dbReference>
<dbReference type="RefSeq" id="WP_009117479.1">
    <property type="nucleotide sequence ID" value="NZ_JH165159.1"/>
</dbReference>
<dbReference type="HOGENOM" id="CLU_2451585_0_0_4"/>
<evidence type="ECO:0000313" key="1">
    <source>
        <dbReference type="EMBL" id="EGZ44247.1"/>
    </source>
</evidence>
<dbReference type="AlphaFoldDB" id="G4CTC9"/>
<reference evidence="1 2" key="1">
    <citation type="submission" date="2011-06" db="EMBL/GenBank/DDBJ databases">
        <authorList>
            <person name="Muzny D."/>
            <person name="Qin X."/>
            <person name="Deng J."/>
            <person name="Jiang H."/>
            <person name="Liu Y."/>
            <person name="Qu J."/>
            <person name="Song X.-Z."/>
            <person name="Zhang L."/>
            <person name="Thornton R."/>
            <person name="Coyle M."/>
            <person name="Francisco L."/>
            <person name="Jackson L."/>
            <person name="Javaid M."/>
            <person name="Korchina V."/>
            <person name="Kovar C."/>
            <person name="Mata R."/>
            <person name="Mathew T."/>
            <person name="Ngo R."/>
            <person name="Nguyen L."/>
            <person name="Nguyen N."/>
            <person name="Okwuonu G."/>
            <person name="Ongeri F."/>
            <person name="Pham C."/>
            <person name="Simmons D."/>
            <person name="Wilczek-Boney K."/>
            <person name="Hale W."/>
            <person name="Jakkamsetti A."/>
            <person name="Pham P."/>
            <person name="Ruth R."/>
            <person name="San Lucas F."/>
            <person name="Warren J."/>
            <person name="Zhang J."/>
            <person name="Zhao Z."/>
            <person name="Zhou C."/>
            <person name="Zhu D."/>
            <person name="Lee S."/>
            <person name="Bess C."/>
            <person name="Blankenburg K."/>
            <person name="Forbes L."/>
            <person name="Fu Q."/>
            <person name="Gubbala S."/>
            <person name="Hirani K."/>
            <person name="Jayaseelan J.C."/>
            <person name="Lara F."/>
            <person name="Munidasa M."/>
            <person name="Palculict T."/>
            <person name="Patil S."/>
            <person name="Pu L.-L."/>
            <person name="Saada N."/>
            <person name="Tang L."/>
            <person name="Weissenberger G."/>
            <person name="Zhu Y."/>
            <person name="Hemphill L."/>
            <person name="Shang Y."/>
            <person name="Youmans B."/>
            <person name="Ayvaz T."/>
            <person name="Ross M."/>
            <person name="Santibanez J."/>
            <person name="Aqrawi P."/>
            <person name="Gross S."/>
            <person name="Joshi V."/>
            <person name="Fowler G."/>
            <person name="Nazareth L."/>
            <person name="Reid J."/>
            <person name="Worley K."/>
            <person name="Petrosino J."/>
            <person name="Highlander S."/>
            <person name="Gibbs R."/>
        </authorList>
    </citation>
    <scope>NUCLEOTIDE SEQUENCE [LARGE SCALE GENOMIC DNA]</scope>
    <source>
        <strain evidence="1 2">9715</strain>
    </source>
</reference>
<organism evidence="1 2">
    <name type="scientific">Neisseria wadsworthii 9715</name>
    <dbReference type="NCBI Taxonomy" id="1030841"/>
    <lineage>
        <taxon>Bacteria</taxon>
        <taxon>Pseudomonadati</taxon>
        <taxon>Pseudomonadota</taxon>
        <taxon>Betaproteobacteria</taxon>
        <taxon>Neisseriales</taxon>
        <taxon>Neisseriaceae</taxon>
        <taxon>Neisseria</taxon>
    </lineage>
</organism>
<gene>
    <name evidence="1" type="ORF">HMPREF9370_2339</name>
</gene>
<comment type="caution">
    <text evidence="1">The sequence shown here is derived from an EMBL/GenBank/DDBJ whole genome shotgun (WGS) entry which is preliminary data.</text>
</comment>
<dbReference type="Proteomes" id="UP000005336">
    <property type="component" value="Unassembled WGS sequence"/>
</dbReference>
<proteinExistence type="predicted"/>
<accession>G4CTC9</accession>
<dbReference type="SUPFAM" id="SSF53850">
    <property type="entry name" value="Periplasmic binding protein-like II"/>
    <property type="match status" value="1"/>
</dbReference>
<name>G4CTC9_9NEIS</name>
<sequence length="89" mass="9719">MFDTLEQAASAAAAGHGLGIGDLTLCAKLIQARQLAVPIKMAVQTGDAYYLVMPEDSRKESVIRQFADFLSGYIPDIRLVDSLINWYGK</sequence>
<dbReference type="PATRIC" id="fig|1030841.3.peg.2330"/>